<evidence type="ECO:0000256" key="1">
    <source>
        <dbReference type="ARBA" id="ARBA00000083"/>
    </source>
</evidence>
<evidence type="ECO:0000256" key="2">
    <source>
        <dbReference type="ARBA" id="ARBA00001911"/>
    </source>
</evidence>
<dbReference type="Pfam" id="PF16363">
    <property type="entry name" value="GDP_Man_Dehyd"/>
    <property type="match status" value="1"/>
</dbReference>
<evidence type="ECO:0000256" key="6">
    <source>
        <dbReference type="ARBA" id="ARBA00023027"/>
    </source>
</evidence>
<dbReference type="PANTHER" id="PTHR43725">
    <property type="entry name" value="UDP-GLUCOSE 4-EPIMERASE"/>
    <property type="match status" value="1"/>
</dbReference>
<dbReference type="GO" id="GO:0005829">
    <property type="term" value="C:cytosol"/>
    <property type="evidence" value="ECO:0007669"/>
    <property type="project" value="TreeGrafter"/>
</dbReference>
<reference evidence="11" key="1">
    <citation type="submission" date="2017-04" db="EMBL/GenBank/DDBJ databases">
        <authorList>
            <person name="Bumgarner R.E."/>
            <person name="Fredricks D.N."/>
            <person name="Srinivasan S."/>
        </authorList>
    </citation>
    <scope>NUCLEOTIDE SEQUENCE [LARGE SCALE GENOMIC DNA]</scope>
    <source>
        <strain evidence="11">KA00405</strain>
    </source>
</reference>
<dbReference type="SUPFAM" id="SSF51735">
    <property type="entry name" value="NAD(P)-binding Rossmann-fold domains"/>
    <property type="match status" value="1"/>
</dbReference>
<name>A0A2J8B0H3_9FIRM</name>
<evidence type="ECO:0000256" key="7">
    <source>
        <dbReference type="ARBA" id="ARBA00023235"/>
    </source>
</evidence>
<proteinExistence type="inferred from homology"/>
<dbReference type="UniPathway" id="UPA00214"/>
<comment type="caution">
    <text evidence="10">The sequence shown here is derived from an EMBL/GenBank/DDBJ whole genome shotgun (WGS) entry which is preliminary data.</text>
</comment>
<comment type="pathway">
    <text evidence="8">Carbohydrate metabolism; galactose metabolism.</text>
</comment>
<comment type="subunit">
    <text evidence="8">Homodimer.</text>
</comment>
<keyword evidence="6 8" id="KW-0520">NAD</keyword>
<dbReference type="NCBIfam" id="TIGR01179">
    <property type="entry name" value="galE"/>
    <property type="match status" value="1"/>
</dbReference>
<dbReference type="AlphaFoldDB" id="A0A2J8B0H3"/>
<organism evidence="10 11">
    <name type="scientific">Mageeibacillus indolicus</name>
    <dbReference type="NCBI Taxonomy" id="884684"/>
    <lineage>
        <taxon>Bacteria</taxon>
        <taxon>Bacillati</taxon>
        <taxon>Bacillota</taxon>
        <taxon>Clostridia</taxon>
        <taxon>Eubacteriales</taxon>
        <taxon>Oscillospiraceae</taxon>
        <taxon>Mageeibacillus</taxon>
    </lineage>
</organism>
<dbReference type="OMA" id="CVILRYF"/>
<gene>
    <name evidence="10" type="ORF">B7R76_05365</name>
</gene>
<dbReference type="Gene3D" id="3.90.25.10">
    <property type="entry name" value="UDP-galactose 4-epimerase, domain 1"/>
    <property type="match status" value="1"/>
</dbReference>
<comment type="cofactor">
    <cofactor evidence="2 8">
        <name>NAD(+)</name>
        <dbReference type="ChEBI" id="CHEBI:57540"/>
    </cofactor>
</comment>
<dbReference type="CDD" id="cd05247">
    <property type="entry name" value="UDP_G4E_1_SDR_e"/>
    <property type="match status" value="1"/>
</dbReference>
<evidence type="ECO:0000256" key="5">
    <source>
        <dbReference type="ARBA" id="ARBA00018569"/>
    </source>
</evidence>
<dbReference type="InterPro" id="IPR005886">
    <property type="entry name" value="UDP_G4E"/>
</dbReference>
<evidence type="ECO:0000313" key="10">
    <source>
        <dbReference type="EMBL" id="PNH18273.1"/>
    </source>
</evidence>
<dbReference type="PANTHER" id="PTHR43725:SF47">
    <property type="entry name" value="UDP-GLUCOSE 4-EPIMERASE"/>
    <property type="match status" value="1"/>
</dbReference>
<comment type="similarity">
    <text evidence="3 8">Belongs to the NAD(P)-dependent epimerase/dehydratase family.</text>
</comment>
<protein>
    <recommendedName>
        <fullName evidence="5 8">UDP-glucose 4-epimerase</fullName>
        <ecNumber evidence="4 8">5.1.3.2</ecNumber>
    </recommendedName>
</protein>
<dbReference type="RefSeq" id="WP_012992866.1">
    <property type="nucleotide sequence ID" value="NZ_NBZD01000003.1"/>
</dbReference>
<dbReference type="GO" id="GO:0003978">
    <property type="term" value="F:UDP-glucose 4-epimerase activity"/>
    <property type="evidence" value="ECO:0007669"/>
    <property type="project" value="UniProtKB-UniRule"/>
</dbReference>
<dbReference type="EC" id="5.1.3.2" evidence="4 8"/>
<keyword evidence="8" id="KW-0119">Carbohydrate metabolism</keyword>
<evidence type="ECO:0000259" key="9">
    <source>
        <dbReference type="Pfam" id="PF16363"/>
    </source>
</evidence>
<evidence type="ECO:0000256" key="3">
    <source>
        <dbReference type="ARBA" id="ARBA00007637"/>
    </source>
</evidence>
<dbReference type="InterPro" id="IPR036291">
    <property type="entry name" value="NAD(P)-bd_dom_sf"/>
</dbReference>
<feature type="domain" description="NAD(P)-binding" evidence="9">
    <location>
        <begin position="4"/>
        <end position="324"/>
    </location>
</feature>
<dbReference type="EMBL" id="NBZD01000003">
    <property type="protein sequence ID" value="PNH18273.1"/>
    <property type="molecule type" value="Genomic_DNA"/>
</dbReference>
<accession>A0A2J8B0H3</accession>
<dbReference type="GO" id="GO:0006012">
    <property type="term" value="P:galactose metabolic process"/>
    <property type="evidence" value="ECO:0007669"/>
    <property type="project" value="UniProtKB-UniPathway"/>
</dbReference>
<evidence type="ECO:0000313" key="11">
    <source>
        <dbReference type="Proteomes" id="UP000236394"/>
    </source>
</evidence>
<evidence type="ECO:0000256" key="4">
    <source>
        <dbReference type="ARBA" id="ARBA00013189"/>
    </source>
</evidence>
<dbReference type="Gene3D" id="3.40.50.720">
    <property type="entry name" value="NAD(P)-binding Rossmann-like Domain"/>
    <property type="match status" value="1"/>
</dbReference>
<evidence type="ECO:0000256" key="8">
    <source>
        <dbReference type="RuleBase" id="RU366046"/>
    </source>
</evidence>
<dbReference type="NCBIfam" id="NF007956">
    <property type="entry name" value="PRK10675.1"/>
    <property type="match status" value="1"/>
</dbReference>
<keyword evidence="7 8" id="KW-0413">Isomerase</keyword>
<sequence length="338" mass="37738">MKILLAGGAGYIGSHTALNLMEQGHKVTIVDNFSNSSPQVIERIEAVSGQKPNFCRGDVTDESFLRTVMREDKPDCVINFAGYKSVNESVKKPLLYYKNNILAVLSLLNVMAEYHVEQFIFSSSATVYGQDYKMPLTETMQRGNCTNPYGWTKSMLEQILQDAAIADPNLRIIALRYFNPVGAHPSGKLGEDPFGIPNNLMPYITQVAIGKLPELVIYGDDYPTKDGTCMRDFIHIMDLAEAHALAVRYVGQTKGIDYVNIGTGVPYSVKEIVDTFCKVNKLEFPVKIGPRRAGDVAACWADVSKAKSLWGWQAKYDLAAMCRDAWRWQKRNPQGYVD</sequence>
<dbReference type="Proteomes" id="UP000236394">
    <property type="component" value="Unassembled WGS sequence"/>
</dbReference>
<dbReference type="InterPro" id="IPR016040">
    <property type="entry name" value="NAD(P)-bd_dom"/>
</dbReference>
<comment type="catalytic activity">
    <reaction evidence="1 8">
        <text>UDP-alpha-D-glucose = UDP-alpha-D-galactose</text>
        <dbReference type="Rhea" id="RHEA:22168"/>
        <dbReference type="ChEBI" id="CHEBI:58885"/>
        <dbReference type="ChEBI" id="CHEBI:66914"/>
        <dbReference type="EC" id="5.1.3.2"/>
    </reaction>
</comment>